<evidence type="ECO:0000313" key="2">
    <source>
        <dbReference type="EMBL" id="BBE16389.1"/>
    </source>
</evidence>
<dbReference type="NCBIfam" id="TIGR04183">
    <property type="entry name" value="Por_Secre_tail"/>
    <property type="match status" value="1"/>
</dbReference>
<dbReference type="KEGG" id="anf:AQPE_0527"/>
<organism evidence="2 3">
    <name type="scientific">Aquipluma nitroreducens</name>
    <dbReference type="NCBI Taxonomy" id="2010828"/>
    <lineage>
        <taxon>Bacteria</taxon>
        <taxon>Pseudomonadati</taxon>
        <taxon>Bacteroidota</taxon>
        <taxon>Bacteroidia</taxon>
        <taxon>Marinilabiliales</taxon>
        <taxon>Prolixibacteraceae</taxon>
        <taxon>Aquipluma</taxon>
    </lineage>
</organism>
<name>A0A5K7S4G3_9BACT</name>
<dbReference type="Pfam" id="PF18962">
    <property type="entry name" value="Por_Secre_tail"/>
    <property type="match status" value="1"/>
</dbReference>
<evidence type="ECO:0000259" key="1">
    <source>
        <dbReference type="Pfam" id="PF18962"/>
    </source>
</evidence>
<sequence length="786" mass="85629">MEAQFVSKVLDYLPAPGQYTNSDFIGTPSAANSIVGTNKGMVSLGAFGGSITVYFAQGIQNDPANPYGVDFTIYGNSTLTWSEPGIIQVMKDENHNGIPDETWYEIAGSEHFWNTTTSSYEVTYQNSGLNQASDIHWSDNLGGAGVIPENSYHAQTYYPKVDLFPNVATDNYTLKGTRLTNPIDVSTPGSVISYRKMFGYADNTPVKSLTEKLPDNPYTSAIEGSGGDAIDISWAVEQDKKPVALDEIHFIRIYTGMNALAGWLGEISTEITGIRDVEPASVTGSTSVIVIQEMAQKIGVGQSLDLNAILFESGIRRADAAIVWSVSDTQLATITNGKLVAKKTGTIRLRAALATNPDLYSEKEIEIFSVGKASITIQSTSLKVNDKLELAGKLTDQNGAVLTGINTSWRIDDAQIAEIVNLDGKYYLKGKQVGKCWLHFEVSDNQLISDSVQIEVLPESELKKVYISVKTSEKTVIPRQSVWVEQVDLTTKVDRNQKNYGLTEISFVSLAHAVASVFKASGFDGDWAFRDDAEGGSALYLWKVPAIEDGSTVYTFGYGGSRTADSYRKTWVVMLNQQPVVSGSDKIKVNNDDEILIYHITDNNLAWTVTQLTTGADTVKVGQSVEVQLKKYYCTMDANRNVAINSSEAIANQLVVATPNVDEAKKVSLITDEFGKASFTADLSGEYLIHSGIDSSRLIVKMVTGANSLQQVPQWCAIYPNPFTESVKINCSSPIDSVELFTIEGALILVQQGSVTELNLGNLAAGLYVLRVKSGNQVFQQKIVKR</sequence>
<dbReference type="InterPro" id="IPR026444">
    <property type="entry name" value="Secre_tail"/>
</dbReference>
<protein>
    <submittedName>
        <fullName evidence="2">Cell surface protein</fullName>
    </submittedName>
</protein>
<proteinExistence type="predicted"/>
<feature type="domain" description="Secretion system C-terminal sorting" evidence="1">
    <location>
        <begin position="718"/>
        <end position="784"/>
    </location>
</feature>
<dbReference type="Gene3D" id="2.60.40.1080">
    <property type="match status" value="1"/>
</dbReference>
<dbReference type="Proteomes" id="UP001193389">
    <property type="component" value="Chromosome"/>
</dbReference>
<gene>
    <name evidence="2" type="ORF">AQPE_0527</name>
</gene>
<dbReference type="EMBL" id="AP018694">
    <property type="protein sequence ID" value="BBE16389.1"/>
    <property type="molecule type" value="Genomic_DNA"/>
</dbReference>
<dbReference type="AlphaFoldDB" id="A0A5K7S4G3"/>
<reference evidence="2" key="1">
    <citation type="journal article" date="2020" name="Int. J. Syst. Evol. Microbiol.">
        <title>Aquipluma nitroreducens gen. nov. sp. nov., a novel facultatively anaerobic bacterium isolated from a freshwater lake.</title>
        <authorList>
            <person name="Watanabe M."/>
            <person name="Kojima H."/>
            <person name="Fukui M."/>
        </authorList>
    </citation>
    <scope>NUCLEOTIDE SEQUENCE</scope>
    <source>
        <strain evidence="2">MeG22</strain>
    </source>
</reference>
<evidence type="ECO:0000313" key="3">
    <source>
        <dbReference type="Proteomes" id="UP001193389"/>
    </source>
</evidence>
<keyword evidence="3" id="KW-1185">Reference proteome</keyword>
<accession>A0A5K7S4G3</accession>